<name>A0A2S3GXJ0_9POAL</name>
<dbReference type="Gene3D" id="3.30.420.10">
    <property type="entry name" value="Ribonuclease H-like superfamily/Ribonuclease H"/>
    <property type="match status" value="1"/>
</dbReference>
<proteinExistence type="predicted"/>
<dbReference type="CDD" id="cd06222">
    <property type="entry name" value="RNase_H_like"/>
    <property type="match status" value="1"/>
</dbReference>
<dbReference type="GO" id="GO:0004523">
    <property type="term" value="F:RNA-DNA hybrid ribonuclease activity"/>
    <property type="evidence" value="ECO:0007669"/>
    <property type="project" value="InterPro"/>
</dbReference>
<dbReference type="InterPro" id="IPR002156">
    <property type="entry name" value="RNaseH_domain"/>
</dbReference>
<feature type="domain" description="RNase H type-1" evidence="1">
    <location>
        <begin position="176"/>
        <end position="297"/>
    </location>
</feature>
<dbReference type="PANTHER" id="PTHR47074">
    <property type="entry name" value="BNAC02G40300D PROTEIN"/>
    <property type="match status" value="1"/>
</dbReference>
<evidence type="ECO:0000313" key="2">
    <source>
        <dbReference type="EMBL" id="PAN10731.2"/>
    </source>
</evidence>
<accession>A0A2S3GXJ0</accession>
<gene>
    <name evidence="2" type="ORF">PAHAL_2G114100</name>
</gene>
<dbReference type="GO" id="GO:0003676">
    <property type="term" value="F:nucleic acid binding"/>
    <property type="evidence" value="ECO:0007669"/>
    <property type="project" value="InterPro"/>
</dbReference>
<dbReference type="Gramene" id="PAN10731">
    <property type="protein sequence ID" value="PAN10731"/>
    <property type="gene ID" value="PAHAL_2G114100"/>
</dbReference>
<dbReference type="InterPro" id="IPR052929">
    <property type="entry name" value="RNase_H-like_EbsB-rel"/>
</dbReference>
<dbReference type="InterPro" id="IPR036397">
    <property type="entry name" value="RNaseH_sf"/>
</dbReference>
<organism evidence="2">
    <name type="scientific">Panicum hallii</name>
    <dbReference type="NCBI Taxonomy" id="206008"/>
    <lineage>
        <taxon>Eukaryota</taxon>
        <taxon>Viridiplantae</taxon>
        <taxon>Streptophyta</taxon>
        <taxon>Embryophyta</taxon>
        <taxon>Tracheophyta</taxon>
        <taxon>Spermatophyta</taxon>
        <taxon>Magnoliopsida</taxon>
        <taxon>Liliopsida</taxon>
        <taxon>Poales</taxon>
        <taxon>Poaceae</taxon>
        <taxon>PACMAD clade</taxon>
        <taxon>Panicoideae</taxon>
        <taxon>Panicodae</taxon>
        <taxon>Paniceae</taxon>
        <taxon>Panicinae</taxon>
        <taxon>Panicum</taxon>
        <taxon>Panicum sect. Panicum</taxon>
    </lineage>
</organism>
<dbReference type="InterPro" id="IPR012337">
    <property type="entry name" value="RNaseH-like_sf"/>
</dbReference>
<dbReference type="SUPFAM" id="SSF53098">
    <property type="entry name" value="Ribonuclease H-like"/>
    <property type="match status" value="1"/>
</dbReference>
<sequence length="317" mass="35710">MIWRIGNGRSVRIWRDPWIPREWSRRPETPKGNNLISKVDVLIDPTTGEWDRQLVHQTFWPQDASIILAIPVHADLEDVPAWHYDARGLFSVRSAYKKDPRIGRNTKVQVVTLLWNWWLERNRVREGERRMEPVHLACIARKTSDEFLAIGSQRPVSAARRMRRWVRPTEDVLKINSDGAYRSETSTGGWGFVIRDCDGQVIKAGAGQCPHLLEALHAELLACLAGVRAAGELGMSKVIIETDSMLARLALESNSFALALTGGVVYEIKSLMNLFFTSVVVSFCPRECNKVAHAVAALGCKCPQDIVLSWDVVAYLI</sequence>
<dbReference type="Pfam" id="PF13456">
    <property type="entry name" value="RVT_3"/>
    <property type="match status" value="1"/>
</dbReference>
<reference evidence="2" key="1">
    <citation type="submission" date="2018-04" db="EMBL/GenBank/DDBJ databases">
        <title>WGS assembly of Panicum hallii.</title>
        <authorList>
            <person name="Lovell J."/>
            <person name="Jenkins J."/>
            <person name="Lowry D."/>
            <person name="Mamidi S."/>
            <person name="Sreedasyam A."/>
            <person name="Weng X."/>
            <person name="Barry K."/>
            <person name="Bonette J."/>
            <person name="Campitelli B."/>
            <person name="Daum C."/>
            <person name="Gordon S."/>
            <person name="Gould B."/>
            <person name="Lipzen A."/>
            <person name="Macqueen A."/>
            <person name="Palacio-Mejia J."/>
            <person name="Plott C."/>
            <person name="Shakirov E."/>
            <person name="Shu S."/>
            <person name="Yoshinaga Y."/>
            <person name="Zane M."/>
            <person name="Rokhsar D."/>
            <person name="Grimwood J."/>
            <person name="Schmutz J."/>
            <person name="Juenger T."/>
        </authorList>
    </citation>
    <scope>NUCLEOTIDE SEQUENCE [LARGE SCALE GENOMIC DNA]</scope>
    <source>
        <strain evidence="2">FIL2</strain>
    </source>
</reference>
<dbReference type="PANTHER" id="PTHR47074:SF70">
    <property type="entry name" value="OS07G0513450 PROTEIN"/>
    <property type="match status" value="1"/>
</dbReference>
<dbReference type="AlphaFoldDB" id="A0A2S3GXJ0"/>
<dbReference type="InterPro" id="IPR044730">
    <property type="entry name" value="RNase_H-like_dom_plant"/>
</dbReference>
<evidence type="ECO:0000259" key="1">
    <source>
        <dbReference type="Pfam" id="PF13456"/>
    </source>
</evidence>
<dbReference type="Proteomes" id="UP000243499">
    <property type="component" value="Chromosome 2"/>
</dbReference>
<protein>
    <recommendedName>
        <fullName evidence="1">RNase H type-1 domain-containing protein</fullName>
    </recommendedName>
</protein>
<dbReference type="EMBL" id="CM008047">
    <property type="protein sequence ID" value="PAN10731.2"/>
    <property type="molecule type" value="Genomic_DNA"/>
</dbReference>